<organism evidence="2 3">
    <name type="scientific">Dryococelus australis</name>
    <dbReference type="NCBI Taxonomy" id="614101"/>
    <lineage>
        <taxon>Eukaryota</taxon>
        <taxon>Metazoa</taxon>
        <taxon>Ecdysozoa</taxon>
        <taxon>Arthropoda</taxon>
        <taxon>Hexapoda</taxon>
        <taxon>Insecta</taxon>
        <taxon>Pterygota</taxon>
        <taxon>Neoptera</taxon>
        <taxon>Polyneoptera</taxon>
        <taxon>Phasmatodea</taxon>
        <taxon>Verophasmatodea</taxon>
        <taxon>Anareolatae</taxon>
        <taxon>Phasmatidae</taxon>
        <taxon>Eurycanthinae</taxon>
        <taxon>Dryococelus</taxon>
    </lineage>
</organism>
<evidence type="ECO:0000313" key="2">
    <source>
        <dbReference type="EMBL" id="KAJ8888103.1"/>
    </source>
</evidence>
<evidence type="ECO:0000259" key="1">
    <source>
        <dbReference type="Pfam" id="PF20700"/>
    </source>
</evidence>
<proteinExistence type="predicted"/>
<dbReference type="Proteomes" id="UP001159363">
    <property type="component" value="Chromosome 3"/>
</dbReference>
<feature type="domain" description="Mutator-like transposase" evidence="1">
    <location>
        <begin position="115"/>
        <end position="268"/>
    </location>
</feature>
<reference evidence="2 3" key="1">
    <citation type="submission" date="2023-02" db="EMBL/GenBank/DDBJ databases">
        <title>LHISI_Scaffold_Assembly.</title>
        <authorList>
            <person name="Stuart O.P."/>
            <person name="Cleave R."/>
            <person name="Magrath M.J.L."/>
            <person name="Mikheyev A.S."/>
        </authorList>
    </citation>
    <scope>NUCLEOTIDE SEQUENCE [LARGE SCALE GENOMIC DNA]</scope>
    <source>
        <strain evidence="2">Daus_M_001</strain>
        <tissue evidence="2">Leg muscle</tissue>
    </source>
</reference>
<dbReference type="EMBL" id="JARBHB010000003">
    <property type="protein sequence ID" value="KAJ8888103.1"/>
    <property type="molecule type" value="Genomic_DNA"/>
</dbReference>
<dbReference type="Pfam" id="PF20700">
    <property type="entry name" value="Mutator"/>
    <property type="match status" value="1"/>
</dbReference>
<gene>
    <name evidence="2" type="ORF">PR048_007590</name>
</gene>
<comment type="caution">
    <text evidence="2">The sequence shown here is derived from an EMBL/GenBank/DDBJ whole genome shotgun (WGS) entry which is preliminary data.</text>
</comment>
<name>A0ABQ9HUN2_9NEOP</name>
<keyword evidence="3" id="KW-1185">Reference proteome</keyword>
<accession>A0ABQ9HUN2</accession>
<protein>
    <recommendedName>
        <fullName evidence="1">Mutator-like transposase domain-containing protein</fullName>
    </recommendedName>
</protein>
<evidence type="ECO:0000313" key="3">
    <source>
        <dbReference type="Proteomes" id="UP001159363"/>
    </source>
</evidence>
<sequence length="409" mass="44886">MKVAKGTHFIGIDNQKIVAHAAITTLALPHLKYSSGNTRVCHLRVKRAYAPHNCSITFISSSIQPCPEGSLPPLPIETQEPHASSWDNVKGNGIFSPGLVIPKLLKLQIVHMTQFTLGTMEFKKEIRNGLHCSWTFECDTCHRESCLENEEAGPDVLNNAGAWAALTSGIGFSQIENILGTLDVPSMNHNTFLKNESFVEKVWLEHVEKSISEAGKEERLLAEEKDNVDSDGAPSTTVIVDGWWSKMSFNGHKNNASSGCGTSTHAHEEWTYQSAHNGPEYTNCGVYSESEQLICNWSSAQLTSDSGIYALAFCKVNPRENPPSCGIIPVRFPHAKAEVAPPRIEPGSPWWVVSGLVTRLQRLPKAVIIGELIGKLLFLGVRNEYCSLCGRAARQCAGKDTRVLQKLGQ</sequence>
<dbReference type="InterPro" id="IPR049012">
    <property type="entry name" value="Mutator_transp_dom"/>
</dbReference>